<name>A0A1Y4JTI8_9BACE</name>
<organism evidence="1 2">
    <name type="scientific">Bacteroides clarus</name>
    <dbReference type="NCBI Taxonomy" id="626929"/>
    <lineage>
        <taxon>Bacteria</taxon>
        <taxon>Pseudomonadati</taxon>
        <taxon>Bacteroidota</taxon>
        <taxon>Bacteroidia</taxon>
        <taxon>Bacteroidales</taxon>
        <taxon>Bacteroidaceae</taxon>
        <taxon>Bacteroides</taxon>
    </lineage>
</organism>
<proteinExistence type="predicted"/>
<dbReference type="AlphaFoldDB" id="A0A1Y4JTI8"/>
<dbReference type="Proteomes" id="UP000196587">
    <property type="component" value="Unassembled WGS sequence"/>
</dbReference>
<dbReference type="RefSeq" id="WP_087413339.1">
    <property type="nucleotide sequence ID" value="NZ_NFKE01000012.1"/>
</dbReference>
<evidence type="ECO:0000313" key="1">
    <source>
        <dbReference type="EMBL" id="OUP32542.1"/>
    </source>
</evidence>
<gene>
    <name evidence="1" type="ORF">B5F24_14510</name>
</gene>
<dbReference type="EMBL" id="NFKE01000012">
    <property type="protein sequence ID" value="OUP32542.1"/>
    <property type="molecule type" value="Genomic_DNA"/>
</dbReference>
<accession>A0A1Y4JTI8</accession>
<evidence type="ECO:0000313" key="2">
    <source>
        <dbReference type="Proteomes" id="UP000196587"/>
    </source>
</evidence>
<comment type="caution">
    <text evidence="1">The sequence shown here is derived from an EMBL/GenBank/DDBJ whole genome shotgun (WGS) entry which is preliminary data.</text>
</comment>
<protein>
    <submittedName>
        <fullName evidence="1">Uncharacterized protein</fullName>
    </submittedName>
</protein>
<sequence>MIDTLIVTIVMCIDTCNLSPVQHSIHSAFRELNIKEAVIRAVEDTRQREQKAGKPYWHVRNYLFVNSKFRKHYEEINQ</sequence>
<reference evidence="2" key="1">
    <citation type="submission" date="2017-04" db="EMBL/GenBank/DDBJ databases">
        <title>Function of individual gut microbiota members based on whole genome sequencing of pure cultures obtained from chicken caecum.</title>
        <authorList>
            <person name="Medvecky M."/>
            <person name="Cejkova D."/>
            <person name="Polansky O."/>
            <person name="Karasova D."/>
            <person name="Kubasova T."/>
            <person name="Cizek A."/>
            <person name="Rychlik I."/>
        </authorList>
    </citation>
    <scope>NUCLEOTIDE SEQUENCE [LARGE SCALE GENOMIC DNA]</scope>
    <source>
        <strain evidence="2">An189</strain>
    </source>
</reference>